<dbReference type="PRINTS" id="PR00144">
    <property type="entry name" value="DALDHYDRTASE"/>
</dbReference>
<dbReference type="EMBL" id="CP017921">
    <property type="protein sequence ID" value="APH39146.1"/>
    <property type="molecule type" value="Genomic_DNA"/>
</dbReference>
<evidence type="ECO:0000256" key="11">
    <source>
        <dbReference type="PIRSR" id="PIRSR001415-3"/>
    </source>
</evidence>
<dbReference type="GO" id="GO:0008270">
    <property type="term" value="F:zinc ion binding"/>
    <property type="evidence" value="ECO:0007669"/>
    <property type="project" value="TreeGrafter"/>
</dbReference>
<dbReference type="NCBIfam" id="NF006762">
    <property type="entry name" value="PRK09283.1"/>
    <property type="match status" value="1"/>
</dbReference>
<feature type="binding site" evidence="11">
    <location>
        <position position="121"/>
    </location>
    <ligand>
        <name>Zn(2+)</name>
        <dbReference type="ChEBI" id="CHEBI:29105"/>
        <note>catalytic</note>
    </ligand>
</feature>
<dbReference type="Proteomes" id="UP000198669">
    <property type="component" value="Unassembled WGS sequence"/>
</dbReference>
<dbReference type="PROSITE" id="PS00169">
    <property type="entry name" value="D_ALA_DEHYDRATASE"/>
    <property type="match status" value="1"/>
</dbReference>
<feature type="binding site" evidence="10">
    <location>
        <position position="314"/>
    </location>
    <ligand>
        <name>5-aminolevulinate</name>
        <dbReference type="ChEBI" id="CHEBI:356416"/>
        <label>2</label>
    </ligand>
</feature>
<dbReference type="GO" id="GO:0006782">
    <property type="term" value="P:protoporphyrinogen IX biosynthetic process"/>
    <property type="evidence" value="ECO:0007669"/>
    <property type="project" value="UniProtKB-UniPathway"/>
</dbReference>
<dbReference type="GO" id="GO:0005829">
    <property type="term" value="C:cytosol"/>
    <property type="evidence" value="ECO:0007669"/>
    <property type="project" value="TreeGrafter"/>
</dbReference>
<evidence type="ECO:0000313" key="15">
    <source>
        <dbReference type="EMBL" id="APH39146.1"/>
    </source>
</evidence>
<comment type="catalytic activity">
    <reaction evidence="8 13">
        <text>2 5-aminolevulinate = porphobilinogen + 2 H2O + H(+)</text>
        <dbReference type="Rhea" id="RHEA:24064"/>
        <dbReference type="ChEBI" id="CHEBI:15377"/>
        <dbReference type="ChEBI" id="CHEBI:15378"/>
        <dbReference type="ChEBI" id="CHEBI:58126"/>
        <dbReference type="ChEBI" id="CHEBI:356416"/>
        <dbReference type="EC" id="4.2.1.24"/>
    </reaction>
</comment>
<proteinExistence type="inferred from homology"/>
<dbReference type="InterPro" id="IPR030656">
    <property type="entry name" value="ALAD_AS"/>
</dbReference>
<organism evidence="15 18">
    <name type="scientific">Methanohalophilus halophilus</name>
    <dbReference type="NCBI Taxonomy" id="2177"/>
    <lineage>
        <taxon>Archaea</taxon>
        <taxon>Methanobacteriati</taxon>
        <taxon>Methanobacteriota</taxon>
        <taxon>Stenosarchaea group</taxon>
        <taxon>Methanomicrobia</taxon>
        <taxon>Methanosarcinales</taxon>
        <taxon>Methanosarcinaceae</taxon>
        <taxon>Methanohalophilus</taxon>
    </lineage>
</organism>
<evidence type="ECO:0000256" key="7">
    <source>
        <dbReference type="ARBA" id="ARBA00023244"/>
    </source>
</evidence>
<feature type="binding site" evidence="11">
    <location>
        <position position="129"/>
    </location>
    <ligand>
        <name>Zn(2+)</name>
        <dbReference type="ChEBI" id="CHEBI:29105"/>
        <note>catalytic</note>
    </ligand>
</feature>
<reference evidence="16 20" key="3">
    <citation type="submission" date="2018-10" db="EMBL/GenBank/DDBJ databases">
        <title>Cultivation of a novel Methanohalophilus strain from Kebrit Deep of the Red Sea and a genomic comparison of members of the genus Methanohalophilus.</title>
        <authorList>
            <person name="Guan Y."/>
            <person name="Ngugi D.K."/>
            <person name="Stingl U."/>
        </authorList>
    </citation>
    <scope>NUCLEOTIDE SEQUENCE [LARGE SCALE GENOMIC DNA]</scope>
    <source>
        <strain evidence="16 20">DSM 3094</strain>
    </source>
</reference>
<evidence type="ECO:0000313" key="16">
    <source>
        <dbReference type="EMBL" id="RNI09797.1"/>
    </source>
</evidence>
<comment type="pathway">
    <text evidence="1">Porphyrin-containing compound metabolism; protoporphyrin-IX biosynthesis; coproporphyrinogen-III from 5-aminolevulinate: step 1/4.</text>
</comment>
<evidence type="ECO:0000313" key="19">
    <source>
        <dbReference type="Proteomes" id="UP000198669"/>
    </source>
</evidence>
<dbReference type="SMART" id="SM01004">
    <property type="entry name" value="ALAD"/>
    <property type="match status" value="1"/>
</dbReference>
<dbReference type="EMBL" id="FNMU01000003">
    <property type="protein sequence ID" value="SDW57471.1"/>
    <property type="molecule type" value="Genomic_DNA"/>
</dbReference>
<evidence type="ECO:0000256" key="3">
    <source>
        <dbReference type="ARBA" id="ARBA00012053"/>
    </source>
</evidence>
<sequence length="325" mass="35794">MYPNIRMRRLRNGKIGNLIRETSLGVDDLIYPMFVDETAESIVEVPSMEGVLRLPLSEVVNEARNVADLGISSLMLFGIPSDKDEKGSSACGDEDIVQQATRAIKEELGGDMVVITDVCMCEYTSHGHCGIIDNETHDVINDETLPILGEIAASHARAGADMVAPSGMMDGMVDAIRQSLDQGNFSDVPIMSYAAKYCSAFYGPFRDAADSCYCFGDRSTYQMDPANSDEALREVELDIMEGADIVMVKPALPYLDIIYRIKQEFGMPTAAYNVSGEYSMLKAAAQQGWLDEKKVMYESLMSIKRAGADMIITYFAKEMAQLLNE</sequence>
<accession>A0A1L3Q2N9</accession>
<dbReference type="OrthoDB" id="8493at2157"/>
<evidence type="ECO:0000313" key="17">
    <source>
        <dbReference type="EMBL" id="SDW57471.1"/>
    </source>
</evidence>
<feature type="active site" description="Schiff-base intermediate with substrate" evidence="9">
    <location>
        <position position="196"/>
    </location>
</feature>
<dbReference type="GeneID" id="30583377"/>
<reference evidence="15 18" key="1">
    <citation type="submission" date="2016-10" db="EMBL/GenBank/DDBJ databases">
        <title>Methanohalophilus halophilus.</title>
        <authorList>
            <person name="L'haridon S."/>
        </authorList>
    </citation>
    <scope>NUCLEOTIDE SEQUENCE [LARGE SCALE GENOMIC DNA]</scope>
    <source>
        <strain evidence="15 18">Z-7982</strain>
    </source>
</reference>
<keyword evidence="5" id="KW-0350">Heme biosynthesis</keyword>
<dbReference type="EC" id="4.2.1.24" evidence="3 13"/>
<dbReference type="STRING" id="2177.BHR79_06385"/>
<evidence type="ECO:0000256" key="2">
    <source>
        <dbReference type="ARBA" id="ARBA00008055"/>
    </source>
</evidence>
<keyword evidence="18" id="KW-1185">Reference proteome</keyword>
<protein>
    <recommendedName>
        <fullName evidence="4 13">Delta-aminolevulinic acid dehydratase</fullName>
        <ecNumber evidence="3 13">4.2.1.24</ecNumber>
    </recommendedName>
</protein>
<keyword evidence="7 13" id="KW-0627">Porphyrin biosynthesis</keyword>
<gene>
    <name evidence="16" type="primary">hemB</name>
    <name evidence="15" type="ORF">BHR79_06385</name>
    <name evidence="16" type="ORF">EFE40_03870</name>
    <name evidence="17" type="ORF">SAMN04515625_1234</name>
</gene>
<feature type="binding site" evidence="10">
    <location>
        <position position="275"/>
    </location>
    <ligand>
        <name>5-aminolevulinate</name>
        <dbReference type="ChEBI" id="CHEBI:356416"/>
        <label>2</label>
    </ligand>
</feature>
<dbReference type="FunFam" id="3.20.20.70:FF:000019">
    <property type="entry name" value="Delta-aminolevulinic acid dehydratase"/>
    <property type="match status" value="1"/>
</dbReference>
<feature type="active site" description="Schiff-base intermediate with substrate" evidence="9">
    <location>
        <position position="249"/>
    </location>
</feature>
<dbReference type="Gene3D" id="3.20.20.70">
    <property type="entry name" value="Aldolase class I"/>
    <property type="match status" value="1"/>
</dbReference>
<reference evidence="17 19" key="2">
    <citation type="submission" date="2016-10" db="EMBL/GenBank/DDBJ databases">
        <authorList>
            <person name="de Groot N.N."/>
        </authorList>
    </citation>
    <scope>NUCLEOTIDE SEQUENCE [LARGE SCALE GENOMIC DNA]</scope>
    <source>
        <strain evidence="17 19">Z-7982</strain>
    </source>
</reference>
<keyword evidence="11" id="KW-0479">Metal-binding</keyword>
<dbReference type="Proteomes" id="UP000267921">
    <property type="component" value="Unassembled WGS sequence"/>
</dbReference>
<evidence type="ECO:0000313" key="18">
    <source>
        <dbReference type="Proteomes" id="UP000186879"/>
    </source>
</evidence>
<evidence type="ECO:0000256" key="13">
    <source>
        <dbReference type="RuleBase" id="RU000515"/>
    </source>
</evidence>
<evidence type="ECO:0000256" key="5">
    <source>
        <dbReference type="ARBA" id="ARBA00023133"/>
    </source>
</evidence>
<dbReference type="RefSeq" id="WP_072561581.1">
    <property type="nucleotide sequence ID" value="NZ_CP017921.1"/>
</dbReference>
<evidence type="ECO:0000313" key="20">
    <source>
        <dbReference type="Proteomes" id="UP000267921"/>
    </source>
</evidence>
<dbReference type="Pfam" id="PF00490">
    <property type="entry name" value="ALAD"/>
    <property type="match status" value="1"/>
</dbReference>
<evidence type="ECO:0000256" key="14">
    <source>
        <dbReference type="RuleBase" id="RU004161"/>
    </source>
</evidence>
<evidence type="ECO:0000256" key="4">
    <source>
        <dbReference type="ARBA" id="ARBA00020771"/>
    </source>
</evidence>
<dbReference type="PIRSF" id="PIRSF001415">
    <property type="entry name" value="Porphbilin_synth"/>
    <property type="match status" value="1"/>
</dbReference>
<comment type="similarity">
    <text evidence="2 14">Belongs to the ALAD family.</text>
</comment>
<evidence type="ECO:0000256" key="6">
    <source>
        <dbReference type="ARBA" id="ARBA00023239"/>
    </source>
</evidence>
<evidence type="ECO:0000256" key="10">
    <source>
        <dbReference type="PIRSR" id="PIRSR001415-2"/>
    </source>
</evidence>
<feature type="binding site" evidence="10">
    <location>
        <position position="218"/>
    </location>
    <ligand>
        <name>5-aminolevulinate</name>
        <dbReference type="ChEBI" id="CHEBI:356416"/>
        <label>1</label>
    </ligand>
</feature>
<name>A0A1L3Q2N9_9EURY</name>
<keyword evidence="12" id="KW-0460">Magnesium</keyword>
<dbReference type="KEGG" id="mhaz:BHR79_06385"/>
<feature type="binding site" evidence="10">
    <location>
        <position position="206"/>
    </location>
    <ligand>
        <name>5-aminolevulinate</name>
        <dbReference type="ChEBI" id="CHEBI:356416"/>
        <label>1</label>
    </ligand>
</feature>
<evidence type="ECO:0000256" key="1">
    <source>
        <dbReference type="ARBA" id="ARBA00004694"/>
    </source>
</evidence>
<evidence type="ECO:0000256" key="12">
    <source>
        <dbReference type="PIRSR" id="PIRSR001415-5"/>
    </source>
</evidence>
<evidence type="ECO:0000256" key="8">
    <source>
        <dbReference type="ARBA" id="ARBA00047651"/>
    </source>
</evidence>
<dbReference type="SUPFAM" id="SSF51569">
    <property type="entry name" value="Aldolase"/>
    <property type="match status" value="1"/>
</dbReference>
<evidence type="ECO:0000256" key="9">
    <source>
        <dbReference type="PIRSR" id="PIRSR001415-1"/>
    </source>
</evidence>
<keyword evidence="11" id="KW-0862">Zinc</keyword>
<feature type="binding site" evidence="12">
    <location>
        <position position="234"/>
    </location>
    <ligand>
        <name>Mg(2+)</name>
        <dbReference type="ChEBI" id="CHEBI:18420"/>
    </ligand>
</feature>
<dbReference type="PANTHER" id="PTHR11458:SF0">
    <property type="entry name" value="DELTA-AMINOLEVULINIC ACID DEHYDRATASE"/>
    <property type="match status" value="1"/>
</dbReference>
<dbReference type="PANTHER" id="PTHR11458">
    <property type="entry name" value="DELTA-AMINOLEVULINIC ACID DEHYDRATASE"/>
    <property type="match status" value="1"/>
</dbReference>
<comment type="subunit">
    <text evidence="13">Homooctamer.</text>
</comment>
<dbReference type="UniPathway" id="UPA00251">
    <property type="reaction ID" value="UER00318"/>
</dbReference>
<dbReference type="AlphaFoldDB" id="A0A1L3Q2N9"/>
<dbReference type="InterPro" id="IPR013785">
    <property type="entry name" value="Aldolase_TIM"/>
</dbReference>
<dbReference type="CDD" id="cd00384">
    <property type="entry name" value="ALAD_PBGS"/>
    <property type="match status" value="1"/>
</dbReference>
<dbReference type="EMBL" id="RJJG01000003">
    <property type="protein sequence ID" value="RNI09797.1"/>
    <property type="molecule type" value="Genomic_DNA"/>
</dbReference>
<dbReference type="Proteomes" id="UP000186879">
    <property type="component" value="Chromosome"/>
</dbReference>
<feature type="binding site" evidence="11">
    <location>
        <position position="119"/>
    </location>
    <ligand>
        <name>Zn(2+)</name>
        <dbReference type="ChEBI" id="CHEBI:29105"/>
        <note>catalytic</note>
    </ligand>
</feature>
<keyword evidence="6 13" id="KW-0456">Lyase</keyword>
<dbReference type="GO" id="GO:0004655">
    <property type="term" value="F:porphobilinogen synthase activity"/>
    <property type="evidence" value="ECO:0007669"/>
    <property type="project" value="UniProtKB-EC"/>
</dbReference>
<dbReference type="InterPro" id="IPR001731">
    <property type="entry name" value="ALAD"/>
</dbReference>